<organism evidence="2 3">
    <name type="scientific">Teichococcus aestuarii</name>
    <dbReference type="NCBI Taxonomy" id="568898"/>
    <lineage>
        <taxon>Bacteria</taxon>
        <taxon>Pseudomonadati</taxon>
        <taxon>Pseudomonadota</taxon>
        <taxon>Alphaproteobacteria</taxon>
        <taxon>Acetobacterales</taxon>
        <taxon>Roseomonadaceae</taxon>
        <taxon>Roseomonas</taxon>
    </lineage>
</organism>
<sequence length="147" mass="16247">MQQSITISRPAAEVFAYVADIRHWREWLPHLRREETGPPEGKLSADKAALTVRWPFAPSGEWRVEGEGKVARLFLTLGTDTAQPNDPTERETPQEALAHGMEAALQSLKSHLERAEGGDPVLHPPGAPLRAYGRDAGEDVDHTEQNP</sequence>
<dbReference type="OrthoDB" id="7264894at2"/>
<proteinExistence type="predicted"/>
<evidence type="ECO:0000313" key="2">
    <source>
        <dbReference type="EMBL" id="PWC27221.1"/>
    </source>
</evidence>
<comment type="caution">
    <text evidence="2">The sequence shown here is derived from an EMBL/GenBank/DDBJ whole genome shotgun (WGS) entry which is preliminary data.</text>
</comment>
<dbReference type="RefSeq" id="WP_109518552.1">
    <property type="nucleotide sequence ID" value="NZ_JBHSCH010000002.1"/>
</dbReference>
<dbReference type="Pfam" id="PF10604">
    <property type="entry name" value="Polyketide_cyc2"/>
    <property type="match status" value="1"/>
</dbReference>
<dbReference type="SUPFAM" id="SSF55961">
    <property type="entry name" value="Bet v1-like"/>
    <property type="match status" value="1"/>
</dbReference>
<dbReference type="InterPro" id="IPR023393">
    <property type="entry name" value="START-like_dom_sf"/>
</dbReference>
<dbReference type="AlphaFoldDB" id="A0A2U1V034"/>
<protein>
    <recommendedName>
        <fullName evidence="4">Polyketide cyclase</fullName>
    </recommendedName>
</protein>
<evidence type="ECO:0000313" key="3">
    <source>
        <dbReference type="Proteomes" id="UP000245048"/>
    </source>
</evidence>
<accession>A0A2U1V034</accession>
<evidence type="ECO:0008006" key="4">
    <source>
        <dbReference type="Google" id="ProtNLM"/>
    </source>
</evidence>
<gene>
    <name evidence="2" type="ORF">CR165_19120</name>
</gene>
<dbReference type="EMBL" id="PDOA01000017">
    <property type="protein sequence ID" value="PWC27221.1"/>
    <property type="molecule type" value="Genomic_DNA"/>
</dbReference>
<reference evidence="3" key="1">
    <citation type="submission" date="2017-10" db="EMBL/GenBank/DDBJ databases">
        <authorList>
            <person name="Toshchakov S.V."/>
            <person name="Goeva M.A."/>
        </authorList>
    </citation>
    <scope>NUCLEOTIDE SEQUENCE [LARGE SCALE GENOMIC DNA]</scope>
    <source>
        <strain evidence="3">JR1/69-1-13</strain>
    </source>
</reference>
<dbReference type="InterPro" id="IPR019587">
    <property type="entry name" value="Polyketide_cyclase/dehydratase"/>
</dbReference>
<keyword evidence="3" id="KW-1185">Reference proteome</keyword>
<evidence type="ECO:0000256" key="1">
    <source>
        <dbReference type="SAM" id="MobiDB-lite"/>
    </source>
</evidence>
<dbReference type="Gene3D" id="3.30.530.20">
    <property type="match status" value="1"/>
</dbReference>
<feature type="compositionally biased region" description="Basic and acidic residues" evidence="1">
    <location>
        <begin position="132"/>
        <end position="147"/>
    </location>
</feature>
<dbReference type="Proteomes" id="UP000245048">
    <property type="component" value="Unassembled WGS sequence"/>
</dbReference>
<feature type="region of interest" description="Disordered" evidence="1">
    <location>
        <begin position="105"/>
        <end position="147"/>
    </location>
</feature>
<name>A0A2U1V034_9PROT</name>